<comment type="caution">
    <text evidence="2">The sequence shown here is derived from an EMBL/GenBank/DDBJ whole genome shotgun (WGS) entry which is preliminary data.</text>
</comment>
<reference evidence="2 3" key="1">
    <citation type="submission" date="2011-08" db="EMBL/GenBank/DDBJ databases">
        <authorList>
            <person name="Weinstock G."/>
            <person name="Sodergren E."/>
            <person name="Clifton S."/>
            <person name="Fulton L."/>
            <person name="Fulton B."/>
            <person name="Courtney L."/>
            <person name="Fronick C."/>
            <person name="Harrison M."/>
            <person name="Strong C."/>
            <person name="Farmer C."/>
            <person name="Delahaunty K."/>
            <person name="Markovic C."/>
            <person name="Hall O."/>
            <person name="Minx P."/>
            <person name="Tomlinson C."/>
            <person name="Mitreva M."/>
            <person name="Hou S."/>
            <person name="Chen J."/>
            <person name="Wollam A."/>
            <person name="Pepin K.H."/>
            <person name="Johnson M."/>
            <person name="Bhonagiri V."/>
            <person name="Zhang X."/>
            <person name="Suruliraj S."/>
            <person name="Warren W."/>
            <person name="Chinwalla A."/>
            <person name="Mardis E.R."/>
            <person name="Wilson R.K."/>
        </authorList>
    </citation>
    <scope>NUCLEOTIDE SEQUENCE [LARGE SCALE GENOMIC DNA]</scope>
    <source>
        <strain evidence="2 3">DSM 18206</strain>
    </source>
</reference>
<accession>G6AZR8</accession>
<name>G6AZR8_9BACT</name>
<sequence>MLQSYSFFSTLRVSASAFKRFLLILVIHRRAFVGGYGIPAVAIAANDHFCRRLRHSCRSHSSQ</sequence>
<dbReference type="EMBL" id="AFZZ01000182">
    <property type="protein sequence ID" value="EHJ38199.1"/>
    <property type="molecule type" value="Genomic_DNA"/>
</dbReference>
<organism evidence="2 3">
    <name type="scientific">Leyella stercorea DSM 18206</name>
    <dbReference type="NCBI Taxonomy" id="1002367"/>
    <lineage>
        <taxon>Bacteria</taxon>
        <taxon>Pseudomonadati</taxon>
        <taxon>Bacteroidota</taxon>
        <taxon>Bacteroidia</taxon>
        <taxon>Bacteroidales</taxon>
        <taxon>Prevotellaceae</taxon>
        <taxon>Leyella</taxon>
    </lineage>
</organism>
<keyword evidence="1" id="KW-1133">Transmembrane helix</keyword>
<dbReference type="Proteomes" id="UP000004407">
    <property type="component" value="Unassembled WGS sequence"/>
</dbReference>
<gene>
    <name evidence="2" type="ORF">HMPREF0673_02135</name>
</gene>
<protein>
    <submittedName>
        <fullName evidence="2">Uncharacterized protein</fullName>
    </submittedName>
</protein>
<evidence type="ECO:0000256" key="1">
    <source>
        <dbReference type="SAM" id="Phobius"/>
    </source>
</evidence>
<dbReference type="HOGENOM" id="CLU_2882197_0_0_10"/>
<evidence type="ECO:0000313" key="3">
    <source>
        <dbReference type="Proteomes" id="UP000004407"/>
    </source>
</evidence>
<dbReference type="AlphaFoldDB" id="G6AZR8"/>
<proteinExistence type="predicted"/>
<feature type="transmembrane region" description="Helical" evidence="1">
    <location>
        <begin position="21"/>
        <end position="45"/>
    </location>
</feature>
<evidence type="ECO:0000313" key="2">
    <source>
        <dbReference type="EMBL" id="EHJ38199.1"/>
    </source>
</evidence>
<keyword evidence="1" id="KW-0812">Transmembrane</keyword>
<keyword evidence="1" id="KW-0472">Membrane</keyword>